<dbReference type="RefSeq" id="WP_068605985.1">
    <property type="nucleotide sequence ID" value="NZ_CP011388.1"/>
</dbReference>
<gene>
    <name evidence="3" type="ORF">SY83_09285</name>
</gene>
<dbReference type="Gene3D" id="3.20.20.70">
    <property type="entry name" value="Aldolase class I"/>
    <property type="match status" value="1"/>
</dbReference>
<dbReference type="KEGG" id="pswu:SY83_09285"/>
<evidence type="ECO:0008006" key="5">
    <source>
        <dbReference type="Google" id="ProtNLM"/>
    </source>
</evidence>
<organism evidence="3 4">
    <name type="scientific">Paenibacillus swuensis</name>
    <dbReference type="NCBI Taxonomy" id="1178515"/>
    <lineage>
        <taxon>Bacteria</taxon>
        <taxon>Bacillati</taxon>
        <taxon>Bacillota</taxon>
        <taxon>Bacilli</taxon>
        <taxon>Bacillales</taxon>
        <taxon>Paenibacillaceae</taxon>
        <taxon>Paenibacillus</taxon>
    </lineage>
</organism>
<keyword evidence="1" id="KW-0378">Hydrolase</keyword>
<name>A0A172THS0_9BACL</name>
<proteinExistence type="predicted"/>
<dbReference type="SUPFAM" id="SSF51445">
    <property type="entry name" value="(Trans)glycosidases"/>
    <property type="match status" value="1"/>
</dbReference>
<dbReference type="InterPro" id="IPR017853">
    <property type="entry name" value="GH"/>
</dbReference>
<reference evidence="3 4" key="1">
    <citation type="submission" date="2015-01" db="EMBL/GenBank/DDBJ databases">
        <title>Paenibacillus swuensis/DY6/whole genome sequencing.</title>
        <authorList>
            <person name="Kim M.K."/>
            <person name="Srinivasan S."/>
            <person name="Lee J.-J."/>
        </authorList>
    </citation>
    <scope>NUCLEOTIDE SEQUENCE [LARGE SCALE GENOMIC DNA]</scope>
    <source>
        <strain evidence="3 4">DY6</strain>
    </source>
</reference>
<dbReference type="Pfam" id="PF02065">
    <property type="entry name" value="Melibiase"/>
    <property type="match status" value="1"/>
</dbReference>
<accession>A0A172THS0</accession>
<dbReference type="AlphaFoldDB" id="A0A172THS0"/>
<keyword evidence="2" id="KW-0326">Glycosidase</keyword>
<dbReference type="Proteomes" id="UP000076927">
    <property type="component" value="Chromosome"/>
</dbReference>
<dbReference type="PANTHER" id="PTHR43053:SF3">
    <property type="entry name" value="ALPHA-GALACTOSIDASE C-RELATED"/>
    <property type="match status" value="1"/>
</dbReference>
<evidence type="ECO:0000256" key="1">
    <source>
        <dbReference type="ARBA" id="ARBA00022801"/>
    </source>
</evidence>
<protein>
    <recommendedName>
        <fullName evidence="5">Alpha-galactosidase</fullName>
    </recommendedName>
</protein>
<dbReference type="GO" id="GO:0004557">
    <property type="term" value="F:alpha-galactosidase activity"/>
    <property type="evidence" value="ECO:0007669"/>
    <property type="project" value="UniProtKB-ARBA"/>
</dbReference>
<dbReference type="PATRIC" id="fig|1178515.4.peg.1854"/>
<keyword evidence="4" id="KW-1185">Reference proteome</keyword>
<dbReference type="STRING" id="1178515.SY83_09285"/>
<sequence length="701" mass="79515">MTPIQFGNDHVTIILSDHHEGLWAYRVAAEDITIPVYAPRIQLNGTDIQCDVKQFQLNNNEPLLLPNGSVEYQVTGPVTVQPSLFLTITFRIAPTSPVIRFKYTFSSTGLLHMTKTNGSDELDYFSYNLKHFQPTEIRLSDYNELVHSYTLSEHRVQPSWFKYERMLMGPLLAAEDGSHTVLSGYEHGSQYPDMYTGFQLHSDYTVTVSAKKGNYPNLHALHPEESYTSIWFQFAVVRGSLKEMEHCYRTFILEDISLCNASRKPYIYYNTWAYQERNRHWNRSKYLDSMHLERVLNEIDTAAGLGVEVYVIDTGWYEKTGDWNVDLTRFPDGLQTVKARLDQYGMQLGLWFDPKVAAVSSQILKDHKHCAVSKNGIEPPPFAVWETELSQRMCLVSEYGDAFADHLIRLHQELGVTYFKWDAVGQYECDAAGHGHGSLTDSYEEREQSFAFRLATRLGELAERIALACPGAIIDLDVTESYRSFGLSFLTAGKYFLVNNGPYFPNYNVPADEKDPYYNYNLFFYPGPARGWICRTPLTYDKWIPSVLLLTHYLPDDPVTNQTVNIASLILGQNGLWGDLLGISQEGVSYIASLLGMYKQIREDMTAAPLLQTGQPGTNPEVYEKVNPVSGRGAVVLFANSFGQPFHKARNVQHTYITRNIVHEAVWCTPGVLVSIQEDGYAVIQAEFNEPGAAIIFFGVH</sequence>
<dbReference type="InterPro" id="IPR050985">
    <property type="entry name" value="Alpha-glycosidase_related"/>
</dbReference>
<evidence type="ECO:0000313" key="4">
    <source>
        <dbReference type="Proteomes" id="UP000076927"/>
    </source>
</evidence>
<evidence type="ECO:0000256" key="2">
    <source>
        <dbReference type="ARBA" id="ARBA00023295"/>
    </source>
</evidence>
<dbReference type="InterPro" id="IPR013785">
    <property type="entry name" value="Aldolase_TIM"/>
</dbReference>
<dbReference type="EMBL" id="CP011388">
    <property type="protein sequence ID" value="ANE46434.1"/>
    <property type="molecule type" value="Genomic_DNA"/>
</dbReference>
<dbReference type="PANTHER" id="PTHR43053">
    <property type="entry name" value="GLYCOSIDASE FAMILY 31"/>
    <property type="match status" value="1"/>
</dbReference>
<evidence type="ECO:0000313" key="3">
    <source>
        <dbReference type="EMBL" id="ANE46434.1"/>
    </source>
</evidence>